<name>A0A7S2Y983_9STRA</name>
<dbReference type="EMBL" id="HBHT01014936">
    <property type="protein sequence ID" value="CAD9961118.1"/>
    <property type="molecule type" value="Transcribed_RNA"/>
</dbReference>
<reference evidence="1" key="1">
    <citation type="submission" date="2021-01" db="EMBL/GenBank/DDBJ databases">
        <authorList>
            <person name="Corre E."/>
            <person name="Pelletier E."/>
            <person name="Niang G."/>
            <person name="Scheremetjew M."/>
            <person name="Finn R."/>
            <person name="Kale V."/>
            <person name="Holt S."/>
            <person name="Cochrane G."/>
            <person name="Meng A."/>
            <person name="Brown T."/>
            <person name="Cohen L."/>
        </authorList>
    </citation>
    <scope>NUCLEOTIDE SEQUENCE</scope>
    <source>
        <strain evidence="1">CCMP125</strain>
    </source>
</reference>
<proteinExistence type="predicted"/>
<evidence type="ECO:0000313" key="1">
    <source>
        <dbReference type="EMBL" id="CAD9961118.1"/>
    </source>
</evidence>
<organism evidence="1">
    <name type="scientific">Entomoneis paludosa</name>
    <dbReference type="NCBI Taxonomy" id="265537"/>
    <lineage>
        <taxon>Eukaryota</taxon>
        <taxon>Sar</taxon>
        <taxon>Stramenopiles</taxon>
        <taxon>Ochrophyta</taxon>
        <taxon>Bacillariophyta</taxon>
        <taxon>Bacillariophyceae</taxon>
        <taxon>Bacillariophycidae</taxon>
        <taxon>Entomoneidaceae</taxon>
        <taxon>Entomoneis</taxon>
    </lineage>
</organism>
<protein>
    <submittedName>
        <fullName evidence="1">Uncharacterized protein</fullName>
    </submittedName>
</protein>
<dbReference type="AlphaFoldDB" id="A0A7S2Y983"/>
<gene>
    <name evidence="1" type="ORF">APAL1065_LOCUS9934</name>
</gene>
<accession>A0A7S2Y983</accession>
<sequence length="253" mass="27767">MLTELVQGAGMAFTSDVTTTTTASTCKASQQQLMELWTHLRTTVNNDAALQVALTSGVLSPHHSIGKYQGDPLHLWVPGQDVGVNQVIGELKRGDYGDFFSTLEQHGEKGLFLDGGSNLRFVTLLAALELAHTTIVAFEASSPTWILQQLNLVCNLSPQRLTTIHSMLAALGSREYECSFVEFEWRPTSTITGRNWDARCGGKSTKCVKTKAPIRTVRSVLQQVLPHHSDAVPPTIQVFNWTAKDVNMKSCLI</sequence>